<protein>
    <submittedName>
        <fullName evidence="2">Uncharacterized protein</fullName>
    </submittedName>
</protein>
<keyword evidence="3" id="KW-1185">Reference proteome</keyword>
<dbReference type="AlphaFoldDB" id="A0A2T2NE49"/>
<feature type="region of interest" description="Disordered" evidence="1">
    <location>
        <begin position="270"/>
        <end position="313"/>
    </location>
</feature>
<sequence length="569" mass="66253">MSSRAGSLSKKRPSLTLTTIATSDSTLPVDVHYENQRCRPQRPSLFGRLRSSINTPSTSLHGPSGPSPQPEDFWLPPEQPERYFVDSVGIVIPGVKNRKQCDQSMTHLITTWRMCDPLEYTTACADHGITYTDYCRLVDFLAKFLQTSTIESERRSRRSLSCRQEQLSQTHHHKRNDSVSESASQVKIARSDILKLNKMLEDINHAWNSRGMSVMVCIHSFSLFSPSRILEAHIQLLHVPNRTQKQVKIARDPRIGQRLSFIDPFAVFPSERRSPSTSRSKQKGHTPSPKSPTRLHRYQQAQMRDPSKPWPLWPNAIPSPKRELMNNHTDRYGADPYFRDWMRANINSRTRSTSYIKYMIEQKDDPFINKRLEYVIPPSRAALLWALLTGQRKAWKQQHRNPTNRNRYEHNRRLECRRTVENGSRLRIARFGFRHPIYPPHTPEMHELGLAVDAYHRVISRIESIRLNHKPSQKGNVLNILAPWQKLRRRSAGDALAKVSEYIRELNASHRRLVWTIEKIPGVYNRGLGWNKEEWEISMWNGEDPLALLIQLEKWGIIEERLNIEEDEQ</sequence>
<dbReference type="Proteomes" id="UP000240883">
    <property type="component" value="Unassembled WGS sequence"/>
</dbReference>
<proteinExistence type="predicted"/>
<gene>
    <name evidence="2" type="ORF">BS50DRAFT_647289</name>
</gene>
<evidence type="ECO:0000313" key="3">
    <source>
        <dbReference type="Proteomes" id="UP000240883"/>
    </source>
</evidence>
<feature type="region of interest" description="Disordered" evidence="1">
    <location>
        <begin position="44"/>
        <end position="70"/>
    </location>
</feature>
<evidence type="ECO:0000313" key="2">
    <source>
        <dbReference type="EMBL" id="PSN63650.1"/>
    </source>
</evidence>
<name>A0A2T2NE49_CORCC</name>
<dbReference type="OrthoDB" id="3785702at2759"/>
<feature type="region of interest" description="Disordered" evidence="1">
    <location>
        <begin position="155"/>
        <end position="183"/>
    </location>
</feature>
<reference evidence="2 3" key="1">
    <citation type="journal article" date="2018" name="Front. Microbiol.">
        <title>Genome-Wide Analysis of Corynespora cassiicola Leaf Fall Disease Putative Effectors.</title>
        <authorList>
            <person name="Lopez D."/>
            <person name="Ribeiro S."/>
            <person name="Label P."/>
            <person name="Fumanal B."/>
            <person name="Venisse J.S."/>
            <person name="Kohler A."/>
            <person name="de Oliveira R.R."/>
            <person name="Labutti K."/>
            <person name="Lipzen A."/>
            <person name="Lail K."/>
            <person name="Bauer D."/>
            <person name="Ohm R.A."/>
            <person name="Barry K.W."/>
            <person name="Spatafora J."/>
            <person name="Grigoriev I.V."/>
            <person name="Martin F.M."/>
            <person name="Pujade-Renaud V."/>
        </authorList>
    </citation>
    <scope>NUCLEOTIDE SEQUENCE [LARGE SCALE GENOMIC DNA]</scope>
    <source>
        <strain evidence="2 3">Philippines</strain>
    </source>
</reference>
<evidence type="ECO:0000256" key="1">
    <source>
        <dbReference type="SAM" id="MobiDB-lite"/>
    </source>
</evidence>
<dbReference type="EMBL" id="KZ678139">
    <property type="protein sequence ID" value="PSN63650.1"/>
    <property type="molecule type" value="Genomic_DNA"/>
</dbReference>
<accession>A0A2T2NE49</accession>
<organism evidence="2 3">
    <name type="scientific">Corynespora cassiicola Philippines</name>
    <dbReference type="NCBI Taxonomy" id="1448308"/>
    <lineage>
        <taxon>Eukaryota</taxon>
        <taxon>Fungi</taxon>
        <taxon>Dikarya</taxon>
        <taxon>Ascomycota</taxon>
        <taxon>Pezizomycotina</taxon>
        <taxon>Dothideomycetes</taxon>
        <taxon>Pleosporomycetidae</taxon>
        <taxon>Pleosporales</taxon>
        <taxon>Corynesporascaceae</taxon>
        <taxon>Corynespora</taxon>
    </lineage>
</organism>
<feature type="region of interest" description="Disordered" evidence="1">
    <location>
        <begin position="1"/>
        <end position="21"/>
    </location>
</feature>
<feature type="compositionally biased region" description="Polar residues" evidence="1">
    <location>
        <begin position="51"/>
        <end position="61"/>
    </location>
</feature>